<organism evidence="2">
    <name type="scientific">Mytilinidion resinicola</name>
    <dbReference type="NCBI Taxonomy" id="574789"/>
    <lineage>
        <taxon>Eukaryota</taxon>
        <taxon>Fungi</taxon>
        <taxon>Dikarya</taxon>
        <taxon>Ascomycota</taxon>
        <taxon>Pezizomycotina</taxon>
        <taxon>Dothideomycetes</taxon>
        <taxon>Pleosporomycetidae</taxon>
        <taxon>Mytilinidiales</taxon>
        <taxon>Mytilinidiaceae</taxon>
        <taxon>Mytilinidion</taxon>
    </lineage>
</organism>
<name>A0A6A6Z3F7_9PEZI</name>
<proteinExistence type="predicted"/>
<reference evidence="4" key="2">
    <citation type="submission" date="2020-04" db="EMBL/GenBank/DDBJ databases">
        <authorList>
            <consortium name="NCBI Genome Project"/>
        </authorList>
    </citation>
    <scope>NUCLEOTIDE SEQUENCE</scope>
    <source>
        <strain evidence="4">CBS 304.34</strain>
    </source>
</reference>
<keyword evidence="3" id="KW-1185">Reference proteome</keyword>
<evidence type="ECO:0000256" key="1">
    <source>
        <dbReference type="SAM" id="MobiDB-lite"/>
    </source>
</evidence>
<accession>A0A6A6Z3F7</accession>
<dbReference type="AlphaFoldDB" id="A0A6A6Z3F7"/>
<evidence type="ECO:0000313" key="3">
    <source>
        <dbReference type="Proteomes" id="UP000504636"/>
    </source>
</evidence>
<reference evidence="4" key="3">
    <citation type="submission" date="2025-04" db="UniProtKB">
        <authorList>
            <consortium name="RefSeq"/>
        </authorList>
    </citation>
    <scope>IDENTIFICATION</scope>
    <source>
        <strain evidence="4">CBS 304.34</strain>
    </source>
</reference>
<gene>
    <name evidence="2 4" type="ORF">BDZ99DRAFT_515473</name>
</gene>
<sequence length="163" mass="17455">MSALHRKSFFKRRSAHGLFSSPQLPTASSPHAIIAMAGMLGDHGDRRPVSPSTIASGTEDQIEHAIDGGAVGAVGEPLVQDFQELYHGPNVSAPRTPVNTPVSRPSPLGSHPVVSSDEETAPAPPDFTSRGIHIPTRTRCIFLPFPSFSSTNKSIRLQQQNKD</sequence>
<evidence type="ECO:0000313" key="2">
    <source>
        <dbReference type="EMBL" id="KAF2814695.1"/>
    </source>
</evidence>
<dbReference type="EMBL" id="MU003694">
    <property type="protein sequence ID" value="KAF2814695.1"/>
    <property type="molecule type" value="Genomic_DNA"/>
</dbReference>
<evidence type="ECO:0000313" key="4">
    <source>
        <dbReference type="RefSeq" id="XP_033581659.1"/>
    </source>
</evidence>
<reference evidence="2 4" key="1">
    <citation type="journal article" date="2020" name="Stud. Mycol.">
        <title>101 Dothideomycetes genomes: a test case for predicting lifestyles and emergence of pathogens.</title>
        <authorList>
            <person name="Haridas S."/>
            <person name="Albert R."/>
            <person name="Binder M."/>
            <person name="Bloem J."/>
            <person name="Labutti K."/>
            <person name="Salamov A."/>
            <person name="Andreopoulos B."/>
            <person name="Baker S."/>
            <person name="Barry K."/>
            <person name="Bills G."/>
            <person name="Bluhm B."/>
            <person name="Cannon C."/>
            <person name="Castanera R."/>
            <person name="Culley D."/>
            <person name="Daum C."/>
            <person name="Ezra D."/>
            <person name="Gonzalez J."/>
            <person name="Henrissat B."/>
            <person name="Kuo A."/>
            <person name="Liang C."/>
            <person name="Lipzen A."/>
            <person name="Lutzoni F."/>
            <person name="Magnuson J."/>
            <person name="Mondo S."/>
            <person name="Nolan M."/>
            <person name="Ohm R."/>
            <person name="Pangilinan J."/>
            <person name="Park H.-J."/>
            <person name="Ramirez L."/>
            <person name="Alfaro M."/>
            <person name="Sun H."/>
            <person name="Tritt A."/>
            <person name="Yoshinaga Y."/>
            <person name="Zwiers L.-H."/>
            <person name="Turgeon B."/>
            <person name="Goodwin S."/>
            <person name="Spatafora J."/>
            <person name="Crous P."/>
            <person name="Grigoriev I."/>
        </authorList>
    </citation>
    <scope>NUCLEOTIDE SEQUENCE</scope>
    <source>
        <strain evidence="2 4">CBS 304.34</strain>
    </source>
</reference>
<dbReference type="RefSeq" id="XP_033581659.1">
    <property type="nucleotide sequence ID" value="XM_033724973.1"/>
</dbReference>
<protein>
    <submittedName>
        <fullName evidence="2 4">Uncharacterized protein</fullName>
    </submittedName>
</protein>
<feature type="region of interest" description="Disordered" evidence="1">
    <location>
        <begin position="89"/>
        <end position="132"/>
    </location>
</feature>
<dbReference type="Proteomes" id="UP000504636">
    <property type="component" value="Unplaced"/>
</dbReference>
<dbReference type="GeneID" id="54465866"/>